<dbReference type="Proteomes" id="UP000593892">
    <property type="component" value="Chromosome"/>
</dbReference>
<evidence type="ECO:0000256" key="2">
    <source>
        <dbReference type="SAM" id="Phobius"/>
    </source>
</evidence>
<dbReference type="EMBL" id="CP063849">
    <property type="protein sequence ID" value="QOY87069.1"/>
    <property type="molecule type" value="Genomic_DNA"/>
</dbReference>
<dbReference type="AlphaFoldDB" id="A0A7S7SJC0"/>
<proteinExistence type="predicted"/>
<evidence type="ECO:0000313" key="3">
    <source>
        <dbReference type="EMBL" id="QOY87069.1"/>
    </source>
</evidence>
<keyword evidence="1" id="KW-0175">Coiled coil</keyword>
<evidence type="ECO:0000256" key="1">
    <source>
        <dbReference type="SAM" id="Coils"/>
    </source>
</evidence>
<sequence>MHDIDCAQFQSALDNASPEDLVLARRHAGQCDACRRELEAWDQVAQWAAGRHREWDAPHLWPRVESELRQESVRSKLRFFPSPRVWAAIAALLLVALPVLWYVRRGAAQPGLSKDFITAQALQDVEASRSAYVQSIDKLSQLAQPALNNDNLQVMAAYRDKLQLLDQAIAETRAAAAGNRLNAQVQNQLAALLHEKQRTLKEVLNYAGPKQNSL</sequence>
<keyword evidence="2" id="KW-0812">Transmembrane</keyword>
<feature type="transmembrane region" description="Helical" evidence="2">
    <location>
        <begin position="85"/>
        <end position="103"/>
    </location>
</feature>
<accession>A0A7S7SJC0</accession>
<organism evidence="3 4">
    <name type="scientific">Paludibaculum fermentans</name>
    <dbReference type="NCBI Taxonomy" id="1473598"/>
    <lineage>
        <taxon>Bacteria</taxon>
        <taxon>Pseudomonadati</taxon>
        <taxon>Acidobacteriota</taxon>
        <taxon>Terriglobia</taxon>
        <taxon>Bryobacterales</taxon>
        <taxon>Bryobacteraceae</taxon>
        <taxon>Paludibaculum</taxon>
    </lineage>
</organism>
<evidence type="ECO:0000313" key="4">
    <source>
        <dbReference type="Proteomes" id="UP000593892"/>
    </source>
</evidence>
<dbReference type="RefSeq" id="WP_194448738.1">
    <property type="nucleotide sequence ID" value="NZ_CP063849.1"/>
</dbReference>
<name>A0A7S7SJC0_PALFE</name>
<keyword evidence="2" id="KW-1133">Transmembrane helix</keyword>
<dbReference type="KEGG" id="pfer:IRI77_30530"/>
<gene>
    <name evidence="3" type="ORF">IRI77_30530</name>
</gene>
<keyword evidence="2" id="KW-0472">Membrane</keyword>
<evidence type="ECO:0008006" key="5">
    <source>
        <dbReference type="Google" id="ProtNLM"/>
    </source>
</evidence>
<feature type="coiled-coil region" evidence="1">
    <location>
        <begin position="155"/>
        <end position="202"/>
    </location>
</feature>
<reference evidence="3 4" key="1">
    <citation type="submission" date="2020-10" db="EMBL/GenBank/DDBJ databases">
        <title>Complete genome sequence of Paludibaculum fermentans P105T, a facultatively anaerobic acidobacterium capable of dissimilatory Fe(III) reduction.</title>
        <authorList>
            <person name="Dedysh S.N."/>
            <person name="Beletsky A.V."/>
            <person name="Kulichevskaya I.S."/>
            <person name="Mardanov A.V."/>
            <person name="Ravin N.V."/>
        </authorList>
    </citation>
    <scope>NUCLEOTIDE SEQUENCE [LARGE SCALE GENOMIC DNA]</scope>
    <source>
        <strain evidence="3 4">P105</strain>
    </source>
</reference>
<keyword evidence="4" id="KW-1185">Reference proteome</keyword>
<protein>
    <recommendedName>
        <fullName evidence="5">Zinc-finger domain-containing protein</fullName>
    </recommendedName>
</protein>